<evidence type="ECO:0000313" key="2">
    <source>
        <dbReference type="Proteomes" id="UP000789366"/>
    </source>
</evidence>
<dbReference type="Proteomes" id="UP000789366">
    <property type="component" value="Unassembled WGS sequence"/>
</dbReference>
<reference evidence="1" key="1">
    <citation type="submission" date="2021-06" db="EMBL/GenBank/DDBJ databases">
        <authorList>
            <person name="Kallberg Y."/>
            <person name="Tangrot J."/>
            <person name="Rosling A."/>
        </authorList>
    </citation>
    <scope>NUCLEOTIDE SEQUENCE</scope>
    <source>
        <strain evidence="1">28 12/20/2015</strain>
    </source>
</reference>
<proteinExistence type="predicted"/>
<dbReference type="EMBL" id="CAJVPW010012660">
    <property type="protein sequence ID" value="CAG8637670.1"/>
    <property type="molecule type" value="Genomic_DNA"/>
</dbReference>
<accession>A0ACA9NA85</accession>
<protein>
    <submittedName>
        <fullName evidence="1">11835_t:CDS:1</fullName>
    </submittedName>
</protein>
<sequence length="45" mass="5396">INIKEITPIYLNLKVEIKSSKVPIRNKKQTLRKYNEEDKQVIKEI</sequence>
<comment type="caution">
    <text evidence="1">The sequence shown here is derived from an EMBL/GenBank/DDBJ whole genome shotgun (WGS) entry which is preliminary data.</text>
</comment>
<evidence type="ECO:0000313" key="1">
    <source>
        <dbReference type="EMBL" id="CAG8637670.1"/>
    </source>
</evidence>
<name>A0ACA9NA85_9GLOM</name>
<keyword evidence="2" id="KW-1185">Reference proteome</keyword>
<gene>
    <name evidence="1" type="ORF">SPELUC_LOCUS8447</name>
</gene>
<organism evidence="1 2">
    <name type="scientific">Cetraspora pellucida</name>
    <dbReference type="NCBI Taxonomy" id="1433469"/>
    <lineage>
        <taxon>Eukaryota</taxon>
        <taxon>Fungi</taxon>
        <taxon>Fungi incertae sedis</taxon>
        <taxon>Mucoromycota</taxon>
        <taxon>Glomeromycotina</taxon>
        <taxon>Glomeromycetes</taxon>
        <taxon>Diversisporales</taxon>
        <taxon>Gigasporaceae</taxon>
        <taxon>Cetraspora</taxon>
    </lineage>
</organism>
<feature type="non-terminal residue" evidence="1">
    <location>
        <position position="1"/>
    </location>
</feature>